<dbReference type="Proteomes" id="UP000236333">
    <property type="component" value="Unassembled WGS sequence"/>
</dbReference>
<keyword evidence="3" id="KW-1185">Reference proteome</keyword>
<evidence type="ECO:0000313" key="2">
    <source>
        <dbReference type="EMBL" id="PNH07070.1"/>
    </source>
</evidence>
<organism evidence="2 3">
    <name type="scientific">Tetrabaena socialis</name>
    <dbReference type="NCBI Taxonomy" id="47790"/>
    <lineage>
        <taxon>Eukaryota</taxon>
        <taxon>Viridiplantae</taxon>
        <taxon>Chlorophyta</taxon>
        <taxon>core chlorophytes</taxon>
        <taxon>Chlorophyceae</taxon>
        <taxon>CS clade</taxon>
        <taxon>Chlamydomonadales</taxon>
        <taxon>Tetrabaenaceae</taxon>
        <taxon>Tetrabaena</taxon>
    </lineage>
</organism>
<feature type="compositionally biased region" description="Polar residues" evidence="1">
    <location>
        <begin position="11"/>
        <end position="30"/>
    </location>
</feature>
<proteinExistence type="predicted"/>
<dbReference type="AlphaFoldDB" id="A0A2J8A3H7"/>
<feature type="compositionally biased region" description="Low complexity" evidence="1">
    <location>
        <begin position="194"/>
        <end position="224"/>
    </location>
</feature>
<evidence type="ECO:0000256" key="1">
    <source>
        <dbReference type="SAM" id="MobiDB-lite"/>
    </source>
</evidence>
<feature type="compositionally biased region" description="Pro residues" evidence="1">
    <location>
        <begin position="160"/>
        <end position="170"/>
    </location>
</feature>
<dbReference type="EMBL" id="PGGS01000200">
    <property type="protein sequence ID" value="PNH07070.1"/>
    <property type="molecule type" value="Genomic_DNA"/>
</dbReference>
<evidence type="ECO:0000313" key="3">
    <source>
        <dbReference type="Proteomes" id="UP000236333"/>
    </source>
</evidence>
<feature type="compositionally biased region" description="Polar residues" evidence="1">
    <location>
        <begin position="48"/>
        <end position="70"/>
    </location>
</feature>
<feature type="region of interest" description="Disordered" evidence="1">
    <location>
        <begin position="157"/>
        <end position="247"/>
    </location>
</feature>
<protein>
    <submittedName>
        <fullName evidence="2">Uncharacterized protein</fullName>
    </submittedName>
</protein>
<sequence>MKFDNLPMQPQVETTQYTANASTTSPSVQQKSERAMRSSRLWSRRQAGPNTQRTTTSVQRPTAGGVSSTIRSTSVGLRRVLAATVVTAAATRAAAAVGLARVRPPACPPLAAAVVVAAASSDEPHAAAAETAVAAAVAACFFASFFAAPLAPAATRCAAPPAPAAPPPPGEETSASGCTAGVAKATSSVQPLCPAASTPTARTRTPYWQPSASPSSRASQRRPATVIRATPPPGAHPTSDPGLGAATTSYPSTPACAAAAAGSCHTMDTAAVSAAASRPGGRLLLLRHLRHLELTGGLRREEGGADRLRLAKGALPRRVDRGRAEQATAQAPGALPEASPTPPATQSSRTYDVTRAPYVCSGSSHRARKPEDVRADTMGRPGAEGGAGSVVAVGGACAVMAAAQSDQGLGPTSLWAHSRKA</sequence>
<accession>A0A2J8A3H7</accession>
<feature type="region of interest" description="Disordered" evidence="1">
    <location>
        <begin position="1"/>
        <end position="70"/>
    </location>
</feature>
<feature type="region of interest" description="Disordered" evidence="1">
    <location>
        <begin position="319"/>
        <end position="349"/>
    </location>
</feature>
<comment type="caution">
    <text evidence="2">The sequence shown here is derived from an EMBL/GenBank/DDBJ whole genome shotgun (WGS) entry which is preliminary data.</text>
</comment>
<reference evidence="2 3" key="1">
    <citation type="journal article" date="2017" name="Mol. Biol. Evol.">
        <title>The 4-celled Tetrabaena socialis nuclear genome reveals the essential components for genetic control of cell number at the origin of multicellularity in the volvocine lineage.</title>
        <authorList>
            <person name="Featherston J."/>
            <person name="Arakaki Y."/>
            <person name="Hanschen E.R."/>
            <person name="Ferris P.J."/>
            <person name="Michod R.E."/>
            <person name="Olson B.J.S.C."/>
            <person name="Nozaki H."/>
            <person name="Durand P.M."/>
        </authorList>
    </citation>
    <scope>NUCLEOTIDE SEQUENCE [LARGE SCALE GENOMIC DNA]</scope>
    <source>
        <strain evidence="2 3">NIES-571</strain>
    </source>
</reference>
<gene>
    <name evidence="2" type="ORF">TSOC_006519</name>
</gene>
<name>A0A2J8A3H7_9CHLO</name>